<proteinExistence type="predicted"/>
<name>A0A0A8X1M6_MESS1</name>
<dbReference type="Proteomes" id="UP000031014">
    <property type="component" value="Unassembled WGS sequence"/>
</dbReference>
<dbReference type="EMBL" id="BASE01000019">
    <property type="protein sequence ID" value="GAM12892.1"/>
    <property type="molecule type" value="Genomic_DNA"/>
</dbReference>
<evidence type="ECO:0000313" key="1">
    <source>
        <dbReference type="EMBL" id="GAM12892.1"/>
    </source>
</evidence>
<keyword evidence="2" id="KW-1185">Reference proteome</keyword>
<sequence>MDKISLSIEELIYCFYSEGFFEQGNALKQVYFGDLDDEKMDLLLQISTRSLLSKSLVSYKNHKFTLVEELADIIATLNYSDQSIKVSRHDGEGGEKAVSYHLTGNGFIQHSLFYDEQIHVFSIVTLNEVSELVSDFYYIQNDRETGTNGFSLSQQEFEVMIDSLEDNSALFELPKYEGTKNNFYESLKESNGLLNTMLFFEFNEVKEPEATNLVLFTNNQANNWMIEKREEGFYVKPCNREMVKTLIENSIEVKVKETVSDGK</sequence>
<dbReference type="STRING" id="1321606.SAMD00020551_1027"/>
<protein>
    <submittedName>
        <fullName evidence="1">Uncharacterized protein</fullName>
    </submittedName>
</protein>
<organism evidence="1 2">
    <name type="scientific">Mesobacillus selenatarsenatis (strain DSM 18680 / JCM 14380 / FERM P-15431 / SF-1)</name>
    <dbReference type="NCBI Taxonomy" id="1321606"/>
    <lineage>
        <taxon>Bacteria</taxon>
        <taxon>Bacillati</taxon>
        <taxon>Bacillota</taxon>
        <taxon>Bacilli</taxon>
        <taxon>Bacillales</taxon>
        <taxon>Bacillaceae</taxon>
        <taxon>Mesobacillus</taxon>
    </lineage>
</organism>
<accession>A0A0A8X1M6</accession>
<dbReference type="RefSeq" id="WP_041964783.1">
    <property type="nucleotide sequence ID" value="NZ_BASE01000019.1"/>
</dbReference>
<gene>
    <name evidence="1" type="ORF">SAMD00020551_1027</name>
</gene>
<comment type="caution">
    <text evidence="1">The sequence shown here is derived from an EMBL/GenBank/DDBJ whole genome shotgun (WGS) entry which is preliminary data.</text>
</comment>
<dbReference type="AlphaFoldDB" id="A0A0A8X1M6"/>
<dbReference type="OrthoDB" id="2912591at2"/>
<reference evidence="1 2" key="1">
    <citation type="submission" date="2013-06" db="EMBL/GenBank/DDBJ databases">
        <title>Whole genome shotgun sequence of Bacillus selenatarsenatis SF-1.</title>
        <authorList>
            <person name="Kuroda M."/>
            <person name="Sei K."/>
            <person name="Yamashita M."/>
            <person name="Ike M."/>
        </authorList>
    </citation>
    <scope>NUCLEOTIDE SEQUENCE [LARGE SCALE GENOMIC DNA]</scope>
    <source>
        <strain evidence="1 2">SF-1</strain>
    </source>
</reference>
<evidence type="ECO:0000313" key="2">
    <source>
        <dbReference type="Proteomes" id="UP000031014"/>
    </source>
</evidence>